<sequence>MKSYQFPEVGRFKVRYFIKQQPDGLWYVKDEYTNEVLVSDVSRDYCDGFLAGLAHKGLY</sequence>
<proteinExistence type="predicted"/>
<keyword evidence="2" id="KW-1185">Reference proteome</keyword>
<name>A0AA96PYX3_9CAUD</name>
<dbReference type="EMBL" id="OR591532">
    <property type="protein sequence ID" value="WNV46814.1"/>
    <property type="molecule type" value="Genomic_DNA"/>
</dbReference>
<organism evidence="1 2">
    <name type="scientific">Klebsiella phage KL01</name>
    <dbReference type="NCBI Taxonomy" id="3077152"/>
    <lineage>
        <taxon>Viruses</taxon>
        <taxon>Duplodnaviria</taxon>
        <taxon>Heunggongvirae</taxon>
        <taxon>Uroviricota</taxon>
        <taxon>Caudoviricetes</taxon>
        <taxon>Autographivirales</taxon>
        <taxon>Autographivirales incertae sedis</taxon>
        <taxon>Reminisvirus</taxon>
        <taxon>Reminisvirus KL01</taxon>
    </lineage>
</organism>
<protein>
    <submittedName>
        <fullName evidence="1">Uncharacterized protein</fullName>
    </submittedName>
</protein>
<reference evidence="1 2" key="1">
    <citation type="submission" date="2023-09" db="EMBL/GenBank/DDBJ databases">
        <title>A novel Klebsiella quasipneumoniae phage indicates co-existence of ecological risk and microbial resource in karst system.</title>
        <authorList>
            <person name="Liu Y."/>
        </authorList>
    </citation>
    <scope>NUCLEOTIDE SEQUENCE [LARGE SCALE GENOMIC DNA]</scope>
</reference>
<dbReference type="Proteomes" id="UP001301544">
    <property type="component" value="Segment"/>
</dbReference>
<accession>A0AA96PYX3</accession>
<evidence type="ECO:0000313" key="2">
    <source>
        <dbReference type="Proteomes" id="UP001301544"/>
    </source>
</evidence>
<evidence type="ECO:0000313" key="1">
    <source>
        <dbReference type="EMBL" id="WNV46814.1"/>
    </source>
</evidence>